<dbReference type="EMBL" id="LNQE01001458">
    <property type="protein sequence ID" value="KUG17207.1"/>
    <property type="molecule type" value="Genomic_DNA"/>
</dbReference>
<organism evidence="3">
    <name type="scientific">hydrocarbon metagenome</name>
    <dbReference type="NCBI Taxonomy" id="938273"/>
    <lineage>
        <taxon>unclassified sequences</taxon>
        <taxon>metagenomes</taxon>
        <taxon>ecological metagenomes</taxon>
    </lineage>
</organism>
<dbReference type="InterPro" id="IPR018281">
    <property type="entry name" value="Ribosomal_eS1_CS"/>
</dbReference>
<dbReference type="GO" id="GO:0005840">
    <property type="term" value="C:ribosome"/>
    <property type="evidence" value="ECO:0007669"/>
    <property type="project" value="UniProtKB-KW"/>
</dbReference>
<name>A0A0W8F8K9_9ZZZZ</name>
<keyword evidence="2" id="KW-0687">Ribonucleoprotein</keyword>
<reference evidence="3" key="1">
    <citation type="journal article" date="2015" name="Proc. Natl. Acad. Sci. U.S.A.">
        <title>Networks of energetic and metabolic interactions define dynamics in microbial communities.</title>
        <authorList>
            <person name="Embree M."/>
            <person name="Liu J.K."/>
            <person name="Al-Bassam M.M."/>
            <person name="Zengler K."/>
        </authorList>
    </citation>
    <scope>NUCLEOTIDE SEQUENCE</scope>
</reference>
<dbReference type="SMART" id="SM01397">
    <property type="entry name" value="Ribosomal_S3Ae"/>
    <property type="match status" value="1"/>
</dbReference>
<gene>
    <name evidence="3" type="ORF">ASZ90_013114</name>
</gene>
<proteinExistence type="inferred from homology"/>
<dbReference type="Pfam" id="PF01015">
    <property type="entry name" value="Ribosomal_S3Ae"/>
    <property type="match status" value="1"/>
</dbReference>
<dbReference type="PROSITE" id="PS01191">
    <property type="entry name" value="RIBOSOMAL_S3AE"/>
    <property type="match status" value="1"/>
</dbReference>
<protein>
    <submittedName>
        <fullName evidence="3">Ssu ribosomal protein s3ae</fullName>
    </submittedName>
</protein>
<dbReference type="AlphaFoldDB" id="A0A0W8F8K9"/>
<evidence type="ECO:0000256" key="2">
    <source>
        <dbReference type="ARBA" id="ARBA00023274"/>
    </source>
</evidence>
<accession>A0A0W8F8K9</accession>
<sequence length="210" mass="23731">MARRSQRKADSRKAKQWYKVVSPEMFGRVPFGETIANDPERIVGRIIETTLGDLTNNFSKQNTKLKFRVDRVAGDSAYTKFLGHEMTTDYVRSLVKRRTSRIDSIVDVTTTDGYTVRIKPSCFTVKRARANQVKCIRDLSKSVVMERSKNLDLNQLIQDVVGGKISLDIYKEAKVIYPLRRVEVRKTEIRTEPALSVPEPAAPAAPPASS</sequence>
<dbReference type="HAMAP" id="MF_00359">
    <property type="entry name" value="Ribosomal_eS1"/>
    <property type="match status" value="1"/>
</dbReference>
<dbReference type="PANTHER" id="PTHR11830">
    <property type="entry name" value="40S RIBOSOMAL PROTEIN S3A"/>
    <property type="match status" value="1"/>
</dbReference>
<evidence type="ECO:0000256" key="1">
    <source>
        <dbReference type="ARBA" id="ARBA00022980"/>
    </source>
</evidence>
<dbReference type="InterPro" id="IPR030838">
    <property type="entry name" value="Ribosomal_eS1_arc"/>
</dbReference>
<evidence type="ECO:0000313" key="3">
    <source>
        <dbReference type="EMBL" id="KUG17207.1"/>
    </source>
</evidence>
<keyword evidence="1 3" id="KW-0689">Ribosomal protein</keyword>
<comment type="caution">
    <text evidence="3">The sequence shown here is derived from an EMBL/GenBank/DDBJ whole genome shotgun (WGS) entry which is preliminary data.</text>
</comment>
<dbReference type="GO" id="GO:0003735">
    <property type="term" value="F:structural constituent of ribosome"/>
    <property type="evidence" value="ECO:0007669"/>
    <property type="project" value="InterPro"/>
</dbReference>
<dbReference type="InterPro" id="IPR001593">
    <property type="entry name" value="Ribosomal_eS1"/>
</dbReference>
<dbReference type="GO" id="GO:0006412">
    <property type="term" value="P:translation"/>
    <property type="evidence" value="ECO:0007669"/>
    <property type="project" value="InterPro"/>
</dbReference>
<dbReference type="GO" id="GO:1990904">
    <property type="term" value="C:ribonucleoprotein complex"/>
    <property type="evidence" value="ECO:0007669"/>
    <property type="project" value="UniProtKB-KW"/>
</dbReference>
<dbReference type="NCBIfam" id="NF003142">
    <property type="entry name" value="PRK04057.1"/>
    <property type="match status" value="1"/>
</dbReference>